<evidence type="ECO:0000256" key="1">
    <source>
        <dbReference type="SAM" id="MobiDB-lite"/>
    </source>
</evidence>
<reference evidence="2 3" key="1">
    <citation type="journal article" date="2012" name="Genome Biol.">
        <title>Genome and low-iron response of an oceanic diatom adapted to chronic iron limitation.</title>
        <authorList>
            <person name="Lommer M."/>
            <person name="Specht M."/>
            <person name="Roy A.S."/>
            <person name="Kraemer L."/>
            <person name="Andreson R."/>
            <person name="Gutowska M.A."/>
            <person name="Wolf J."/>
            <person name="Bergner S.V."/>
            <person name="Schilhabel M.B."/>
            <person name="Klostermeier U.C."/>
            <person name="Beiko R.G."/>
            <person name="Rosenstiel P."/>
            <person name="Hippler M."/>
            <person name="Laroche J."/>
        </authorList>
    </citation>
    <scope>NUCLEOTIDE SEQUENCE [LARGE SCALE GENOMIC DNA]</scope>
    <source>
        <strain evidence="2 3">CCMP1005</strain>
    </source>
</reference>
<name>K0SZY4_THAOC</name>
<sequence>MPTAKLTSARAGGKSTKHSRVESEHVKGDREEDHFDYGSLSMVEENRNPQTAGHAGDGKPPRGTVKKKKLSFSPVKQTALISPKTKRGSRRSSSHFARRRPALDDSSDDGDVGDDSDDEGFTLAGAAEIDGASPIKVPTAKKSPTRKAAKQQRRRRRSSARFLRLSAGGAADAEGEEAAAAACSAEHLGEIYRQAIRMNAE</sequence>
<evidence type="ECO:0000313" key="2">
    <source>
        <dbReference type="EMBL" id="EJK70539.1"/>
    </source>
</evidence>
<organism evidence="2 3">
    <name type="scientific">Thalassiosira oceanica</name>
    <name type="common">Marine diatom</name>
    <dbReference type="NCBI Taxonomy" id="159749"/>
    <lineage>
        <taxon>Eukaryota</taxon>
        <taxon>Sar</taxon>
        <taxon>Stramenopiles</taxon>
        <taxon>Ochrophyta</taxon>
        <taxon>Bacillariophyta</taxon>
        <taxon>Coscinodiscophyceae</taxon>
        <taxon>Thalassiosirophycidae</taxon>
        <taxon>Thalassiosirales</taxon>
        <taxon>Thalassiosiraceae</taxon>
        <taxon>Thalassiosira</taxon>
    </lineage>
</organism>
<comment type="caution">
    <text evidence="2">The sequence shown here is derived from an EMBL/GenBank/DDBJ whole genome shotgun (WGS) entry which is preliminary data.</text>
</comment>
<feature type="compositionally biased region" description="Acidic residues" evidence="1">
    <location>
        <begin position="105"/>
        <end position="120"/>
    </location>
</feature>
<feature type="compositionally biased region" description="Basic and acidic residues" evidence="1">
    <location>
        <begin position="19"/>
        <end position="36"/>
    </location>
</feature>
<keyword evidence="3" id="KW-1185">Reference proteome</keyword>
<feature type="non-terminal residue" evidence="2">
    <location>
        <position position="201"/>
    </location>
</feature>
<accession>K0SZY4</accession>
<dbReference type="AlphaFoldDB" id="K0SZY4"/>
<proteinExistence type="predicted"/>
<feature type="compositionally biased region" description="Basic residues" evidence="1">
    <location>
        <begin position="84"/>
        <end position="100"/>
    </location>
</feature>
<gene>
    <name evidence="2" type="ORF">THAOC_08091</name>
</gene>
<feature type="region of interest" description="Disordered" evidence="1">
    <location>
        <begin position="1"/>
        <end position="163"/>
    </location>
</feature>
<dbReference type="EMBL" id="AGNL01008395">
    <property type="protein sequence ID" value="EJK70539.1"/>
    <property type="molecule type" value="Genomic_DNA"/>
</dbReference>
<dbReference type="Proteomes" id="UP000266841">
    <property type="component" value="Unassembled WGS sequence"/>
</dbReference>
<protein>
    <submittedName>
        <fullName evidence="2">Uncharacterized protein</fullName>
    </submittedName>
</protein>
<feature type="compositionally biased region" description="Basic residues" evidence="1">
    <location>
        <begin position="143"/>
        <end position="159"/>
    </location>
</feature>
<evidence type="ECO:0000313" key="3">
    <source>
        <dbReference type="Proteomes" id="UP000266841"/>
    </source>
</evidence>